<name>A0A9W7DY41_9STRA</name>
<feature type="coiled-coil region" evidence="1">
    <location>
        <begin position="45"/>
        <end position="79"/>
    </location>
</feature>
<feature type="compositionally biased region" description="Basic and acidic residues" evidence="2">
    <location>
        <begin position="265"/>
        <end position="276"/>
    </location>
</feature>
<sequence>MEGPPQPPAPAFTLQDVVSNILSNLFEKDAQHKTDEDVAVIHAELLEERRLKINLKGQVDRLNDEVKFLNATIERTKVDSSVTEGSLEKGVMRLNHQIEEHRLGKERGVTEMKEMLAAQNAEREEEHQKAQDERAALNKLWKEIEKSQEKQQDEQEEMMKKLIVEREEKEKLLEDIRTETEKLEELKGEQETGFVEARAELDQIQDDAKKAKETLTQTQDDEKKAKDTLTQTQDEEKKAKDTLTQIQKELKDKEDKLEAVKNKLKEAENKLKDVKPRTSSFTPKKTRK</sequence>
<evidence type="ECO:0000256" key="2">
    <source>
        <dbReference type="SAM" id="MobiDB-lite"/>
    </source>
</evidence>
<keyword evidence="1" id="KW-0175">Coiled coil</keyword>
<feature type="compositionally biased region" description="Polar residues" evidence="2">
    <location>
        <begin position="277"/>
        <end position="288"/>
    </location>
</feature>
<accession>A0A9W7DY41</accession>
<gene>
    <name evidence="3" type="ORF">TrST_g9613</name>
</gene>
<dbReference type="AlphaFoldDB" id="A0A9W7DY41"/>
<protein>
    <submittedName>
        <fullName evidence="3">Uncharacterized protein</fullName>
    </submittedName>
</protein>
<keyword evidence="4" id="KW-1185">Reference proteome</keyword>
<feature type="region of interest" description="Disordered" evidence="2">
    <location>
        <begin position="206"/>
        <end position="242"/>
    </location>
</feature>
<dbReference type="EMBL" id="BRXY01000052">
    <property type="protein sequence ID" value="GMH58340.1"/>
    <property type="molecule type" value="Genomic_DNA"/>
</dbReference>
<evidence type="ECO:0000256" key="1">
    <source>
        <dbReference type="SAM" id="Coils"/>
    </source>
</evidence>
<organism evidence="3 4">
    <name type="scientific">Triparma strigata</name>
    <dbReference type="NCBI Taxonomy" id="1606541"/>
    <lineage>
        <taxon>Eukaryota</taxon>
        <taxon>Sar</taxon>
        <taxon>Stramenopiles</taxon>
        <taxon>Ochrophyta</taxon>
        <taxon>Bolidophyceae</taxon>
        <taxon>Parmales</taxon>
        <taxon>Triparmaceae</taxon>
        <taxon>Triparma</taxon>
    </lineage>
</organism>
<feature type="region of interest" description="Disordered" evidence="2">
    <location>
        <begin position="265"/>
        <end position="288"/>
    </location>
</feature>
<evidence type="ECO:0000313" key="4">
    <source>
        <dbReference type="Proteomes" id="UP001165085"/>
    </source>
</evidence>
<proteinExistence type="predicted"/>
<evidence type="ECO:0000313" key="3">
    <source>
        <dbReference type="EMBL" id="GMH58340.1"/>
    </source>
</evidence>
<reference evidence="4" key="1">
    <citation type="journal article" date="2023" name="Commun. Biol.">
        <title>Genome analysis of Parmales, the sister group of diatoms, reveals the evolutionary specialization of diatoms from phago-mixotrophs to photoautotrophs.</title>
        <authorList>
            <person name="Ban H."/>
            <person name="Sato S."/>
            <person name="Yoshikawa S."/>
            <person name="Yamada K."/>
            <person name="Nakamura Y."/>
            <person name="Ichinomiya M."/>
            <person name="Sato N."/>
            <person name="Blanc-Mathieu R."/>
            <person name="Endo H."/>
            <person name="Kuwata A."/>
            <person name="Ogata H."/>
        </authorList>
    </citation>
    <scope>NUCLEOTIDE SEQUENCE [LARGE SCALE GENOMIC DNA]</scope>
    <source>
        <strain evidence="4">NIES 3701</strain>
    </source>
</reference>
<dbReference type="Proteomes" id="UP001165085">
    <property type="component" value="Unassembled WGS sequence"/>
</dbReference>
<comment type="caution">
    <text evidence="3">The sequence shown here is derived from an EMBL/GenBank/DDBJ whole genome shotgun (WGS) entry which is preliminary data.</text>
</comment>